<protein>
    <submittedName>
        <fullName evidence="1">XRE family transcriptional regulator</fullName>
    </submittedName>
</protein>
<comment type="caution">
    <text evidence="1">The sequence shown here is derived from an EMBL/GenBank/DDBJ whole genome shotgun (WGS) entry which is preliminary data.</text>
</comment>
<dbReference type="EMBL" id="SRZB01000039">
    <property type="protein sequence ID" value="TGX97078.1"/>
    <property type="molecule type" value="Genomic_DNA"/>
</dbReference>
<gene>
    <name evidence="1" type="ORF">E5357_13860</name>
</gene>
<reference evidence="1" key="1">
    <citation type="submission" date="2019-04" db="EMBL/GenBank/DDBJ databases">
        <title>Microbes associate with the intestines of laboratory mice.</title>
        <authorList>
            <person name="Navarre W."/>
            <person name="Wong E."/>
            <person name="Huang K."/>
            <person name="Tropini C."/>
            <person name="Ng K."/>
            <person name="Yu B."/>
        </authorList>
    </citation>
    <scope>NUCLEOTIDE SEQUENCE</scope>
    <source>
        <strain evidence="1">NM72_1-8</strain>
    </source>
</reference>
<organism evidence="1 2">
    <name type="scientific">Hominisplanchenecus murintestinalis</name>
    <dbReference type="NCBI Taxonomy" id="2941517"/>
    <lineage>
        <taxon>Bacteria</taxon>
        <taxon>Bacillati</taxon>
        <taxon>Bacillota</taxon>
        <taxon>Clostridia</taxon>
        <taxon>Lachnospirales</taxon>
        <taxon>Lachnospiraceae</taxon>
        <taxon>Hominisplanchenecus</taxon>
    </lineage>
</organism>
<proteinExistence type="predicted"/>
<dbReference type="Proteomes" id="UP000307720">
    <property type="component" value="Unassembled WGS sequence"/>
</dbReference>
<accession>A0AC61QW95</accession>
<name>A0AC61QW95_9FIRM</name>
<evidence type="ECO:0000313" key="1">
    <source>
        <dbReference type="EMBL" id="TGX97078.1"/>
    </source>
</evidence>
<keyword evidence="2" id="KW-1185">Reference proteome</keyword>
<evidence type="ECO:0000313" key="2">
    <source>
        <dbReference type="Proteomes" id="UP000307720"/>
    </source>
</evidence>
<sequence>MAIGERIHFFRIMRGMTQKYLGMLVGFPERSADVRLAQYETGSRKPKADLTAALAQALDVAPQALDIPDIDSYIGLMHTLFALEDIYGLTVSETDGEVCLKVSKDKSKDAAELLKMLCAWKEQADKLSAEEISREDYDQWRYNYPKFDTTQHWAKVPSKELSDVLVESFKDKLKTD</sequence>